<evidence type="ECO:0000256" key="11">
    <source>
        <dbReference type="ARBA" id="ARBA00023136"/>
    </source>
</evidence>
<dbReference type="GO" id="GO:0015379">
    <property type="term" value="F:potassium:chloride symporter activity"/>
    <property type="evidence" value="ECO:0007669"/>
    <property type="project" value="InterPro"/>
</dbReference>
<dbReference type="PANTHER" id="PTHR32024">
    <property type="entry name" value="TRK SYSTEM POTASSIUM UPTAKE PROTEIN TRKG-RELATED"/>
    <property type="match status" value="1"/>
</dbReference>
<dbReference type="PANTHER" id="PTHR32024:SF2">
    <property type="entry name" value="TRK SYSTEM POTASSIUM UPTAKE PROTEIN TRKG-RELATED"/>
    <property type="match status" value="1"/>
</dbReference>
<keyword evidence="10 12" id="KW-0406">Ion transport</keyword>
<feature type="binding site" evidence="13">
    <location>
        <position position="234"/>
    </location>
    <ligand>
        <name>K(+)</name>
        <dbReference type="ChEBI" id="CHEBI:29103"/>
    </ligand>
</feature>
<dbReference type="AlphaFoldDB" id="A0A1Y1SAS1"/>
<evidence type="ECO:0000313" key="16">
    <source>
        <dbReference type="Proteomes" id="UP000192342"/>
    </source>
</evidence>
<dbReference type="GO" id="GO:0005886">
    <property type="term" value="C:plasma membrane"/>
    <property type="evidence" value="ECO:0007669"/>
    <property type="project" value="UniProtKB-SubCell"/>
</dbReference>
<dbReference type="Proteomes" id="UP000192342">
    <property type="component" value="Unassembled WGS sequence"/>
</dbReference>
<feature type="transmembrane region" description="Helical" evidence="14">
    <location>
        <begin position="470"/>
        <end position="495"/>
    </location>
</feature>
<evidence type="ECO:0000256" key="12">
    <source>
        <dbReference type="PIRNR" id="PIRNR006247"/>
    </source>
</evidence>
<accession>A0A1Y1SAS1</accession>
<feature type="transmembrane region" description="Helical" evidence="14">
    <location>
        <begin position="288"/>
        <end position="309"/>
    </location>
</feature>
<proteinExistence type="inferred from homology"/>
<keyword evidence="6 12" id="KW-0633">Potassium transport</keyword>
<feature type="binding site" evidence="13">
    <location>
        <position position="126"/>
    </location>
    <ligand>
        <name>K(+)</name>
        <dbReference type="ChEBI" id="CHEBI:29103"/>
    </ligand>
</feature>
<feature type="transmembrane region" description="Helical" evidence="14">
    <location>
        <begin position="198"/>
        <end position="217"/>
    </location>
</feature>
<dbReference type="Pfam" id="PF02386">
    <property type="entry name" value="TrkH"/>
    <property type="match status" value="1"/>
</dbReference>
<feature type="binding site" evidence="13">
    <location>
        <position position="332"/>
    </location>
    <ligand>
        <name>K(+)</name>
        <dbReference type="ChEBI" id="CHEBI:29103"/>
    </ligand>
</feature>
<evidence type="ECO:0000256" key="5">
    <source>
        <dbReference type="ARBA" id="ARBA00022519"/>
    </source>
</evidence>
<keyword evidence="4 12" id="KW-1003">Cell membrane</keyword>
<keyword evidence="9 14" id="KW-1133">Transmembrane helix</keyword>
<evidence type="ECO:0000256" key="7">
    <source>
        <dbReference type="ARBA" id="ARBA00022692"/>
    </source>
</evidence>
<comment type="subcellular location">
    <subcellularLocation>
        <location evidence="1 12">Cell inner membrane</location>
        <topology evidence="1 12">Multi-pass membrane protein</topology>
    </subcellularLocation>
</comment>
<comment type="similarity">
    <text evidence="2 12">Belongs to the TrkH potassium transport family.</text>
</comment>
<keyword evidence="13" id="KW-0479">Metal-binding</keyword>
<evidence type="ECO:0000256" key="6">
    <source>
        <dbReference type="ARBA" id="ARBA00022538"/>
    </source>
</evidence>
<feature type="transmembrane region" description="Helical" evidence="14">
    <location>
        <begin position="410"/>
        <end position="432"/>
    </location>
</feature>
<evidence type="ECO:0000256" key="14">
    <source>
        <dbReference type="SAM" id="Phobius"/>
    </source>
</evidence>
<evidence type="ECO:0000256" key="10">
    <source>
        <dbReference type="ARBA" id="ARBA00023065"/>
    </source>
</evidence>
<evidence type="ECO:0000256" key="9">
    <source>
        <dbReference type="ARBA" id="ARBA00022989"/>
    </source>
</evidence>
<feature type="transmembrane region" description="Helical" evidence="14">
    <location>
        <begin position="20"/>
        <end position="44"/>
    </location>
</feature>
<dbReference type="NCBIfam" id="TIGR00933">
    <property type="entry name" value="2a38"/>
    <property type="match status" value="1"/>
</dbReference>
<gene>
    <name evidence="15" type="ORF">ATO7_14833</name>
</gene>
<feature type="binding site" evidence="13">
    <location>
        <position position="333"/>
    </location>
    <ligand>
        <name>K(+)</name>
        <dbReference type="ChEBI" id="CHEBI:29103"/>
    </ligand>
</feature>
<organism evidence="15 16">
    <name type="scientific">Oceanococcus atlanticus</name>
    <dbReference type="NCBI Taxonomy" id="1317117"/>
    <lineage>
        <taxon>Bacteria</taxon>
        <taxon>Pseudomonadati</taxon>
        <taxon>Pseudomonadota</taxon>
        <taxon>Gammaproteobacteria</taxon>
        <taxon>Chromatiales</taxon>
        <taxon>Oceanococcaceae</taxon>
        <taxon>Oceanococcus</taxon>
    </lineage>
</organism>
<dbReference type="GO" id="GO:0046872">
    <property type="term" value="F:metal ion binding"/>
    <property type="evidence" value="ECO:0007669"/>
    <property type="project" value="UniProtKB-KW"/>
</dbReference>
<sequence>MSNPLLSAVRHWQWRHPYVAVQRVLGILLMMFSVTMLTPVPVALLSHEPVHRFVDAFAVTIITGLLIWLPVRRQRADLRLRDGFLIVCSFWVVLGMFGCVPFLVGDSFGLSWTDAVFESMSGLTTTGSTVLSGLDAMPRGLLYYRQQLQWLGGMGIVVLAVAILPMLGVGGMQLYRAEMPGPVKDNKLTPRITETAKALWFIYLGLTLLCGLAYWLAGMSVFDAIGHAFSTVAIGGFSTHDASIAWFNNPLIEALAVAFMVLSACNFALHFAAWRSTSLMVYLRDPEAVGMVLILALVSVIAIVTLWLAGTYASFDTTVLKAVFQVVSTGTTTGFSSAPFSLWPSFLPVLLIFISFIGGCAASTAGGMKVIRVLLLVKQGQREVARLIHPAAEYPVKLGHRAVSGHVVEAVWGFFSIYVALFAMMLLLLMAFGLDQVTAFSAVAACLNNLGPGLGEVAENFASVPDPAKWVLVFAMLLGRLEIFTLLVLFTPAFWRR</sequence>
<evidence type="ECO:0000256" key="8">
    <source>
        <dbReference type="ARBA" id="ARBA00022958"/>
    </source>
</evidence>
<feature type="transmembrane region" description="Helical" evidence="14">
    <location>
        <begin position="150"/>
        <end position="177"/>
    </location>
</feature>
<evidence type="ECO:0000256" key="4">
    <source>
        <dbReference type="ARBA" id="ARBA00022475"/>
    </source>
</evidence>
<evidence type="ECO:0000256" key="2">
    <source>
        <dbReference type="ARBA" id="ARBA00009137"/>
    </source>
</evidence>
<dbReference type="STRING" id="1317117.ATO7_14833"/>
<dbReference type="PIRSF" id="PIRSF006247">
    <property type="entry name" value="TrkH"/>
    <property type="match status" value="1"/>
</dbReference>
<name>A0A1Y1SAS1_9GAMM</name>
<feature type="binding site" evidence="13">
    <location>
        <position position="449"/>
    </location>
    <ligand>
        <name>K(+)</name>
        <dbReference type="ChEBI" id="CHEBI:29103"/>
    </ligand>
</feature>
<feature type="binding site" evidence="13">
    <location>
        <position position="125"/>
    </location>
    <ligand>
        <name>K(+)</name>
        <dbReference type="ChEBI" id="CHEBI:29103"/>
    </ligand>
</feature>
<keyword evidence="5 12" id="KW-0997">Cell inner membrane</keyword>
<evidence type="ECO:0000256" key="1">
    <source>
        <dbReference type="ARBA" id="ARBA00004429"/>
    </source>
</evidence>
<evidence type="ECO:0000256" key="13">
    <source>
        <dbReference type="PIRSR" id="PIRSR006247-1"/>
    </source>
</evidence>
<keyword evidence="8 12" id="KW-0630">Potassium</keyword>
<feature type="transmembrane region" description="Helical" evidence="14">
    <location>
        <begin position="254"/>
        <end position="276"/>
    </location>
</feature>
<evidence type="ECO:0000313" key="15">
    <source>
        <dbReference type="EMBL" id="ORE85507.1"/>
    </source>
</evidence>
<dbReference type="EMBL" id="AQQV01000004">
    <property type="protein sequence ID" value="ORE85507.1"/>
    <property type="molecule type" value="Genomic_DNA"/>
</dbReference>
<evidence type="ECO:0000256" key="3">
    <source>
        <dbReference type="ARBA" id="ARBA00022448"/>
    </source>
</evidence>
<dbReference type="InterPro" id="IPR004772">
    <property type="entry name" value="TrkH"/>
</dbReference>
<feature type="binding site" evidence="13">
    <location>
        <position position="450"/>
    </location>
    <ligand>
        <name>K(+)</name>
        <dbReference type="ChEBI" id="CHEBI:29103"/>
    </ligand>
</feature>
<comment type="caution">
    <text evidence="15">The sequence shown here is derived from an EMBL/GenBank/DDBJ whole genome shotgun (WGS) entry which is preliminary data.</text>
</comment>
<keyword evidence="3 12" id="KW-0813">Transport</keyword>
<keyword evidence="16" id="KW-1185">Reference proteome</keyword>
<keyword evidence="7 14" id="KW-0812">Transmembrane</keyword>
<protein>
    <recommendedName>
        <fullName evidence="12">Trk system potassium uptake protein</fullName>
    </recommendedName>
</protein>
<feature type="transmembrane region" description="Helical" evidence="14">
    <location>
        <begin position="83"/>
        <end position="104"/>
    </location>
</feature>
<feature type="transmembrane region" description="Helical" evidence="14">
    <location>
        <begin position="50"/>
        <end position="71"/>
    </location>
</feature>
<feature type="transmembrane region" description="Helical" evidence="14">
    <location>
        <begin position="346"/>
        <end position="368"/>
    </location>
</feature>
<comment type="function">
    <text evidence="12">Low-affinity potassium transport system. Interacts with Trk system potassium uptake protein TrkA.</text>
</comment>
<reference evidence="15 16" key="1">
    <citation type="submission" date="2013-04" db="EMBL/GenBank/DDBJ databases">
        <title>Oceanococcus atlanticus 22II-S10r2 Genome Sequencing.</title>
        <authorList>
            <person name="Lai Q."/>
            <person name="Li G."/>
            <person name="Shao Z."/>
        </authorList>
    </citation>
    <scope>NUCLEOTIDE SEQUENCE [LARGE SCALE GENOMIC DNA]</scope>
    <source>
        <strain evidence="15 16">22II-S10r2</strain>
    </source>
</reference>
<keyword evidence="11 12" id="KW-0472">Membrane</keyword>
<feature type="binding site" evidence="13">
    <location>
        <position position="235"/>
    </location>
    <ligand>
        <name>K(+)</name>
        <dbReference type="ChEBI" id="CHEBI:29103"/>
    </ligand>
</feature>
<dbReference type="InterPro" id="IPR003445">
    <property type="entry name" value="Cat_transpt"/>
</dbReference>